<proteinExistence type="predicted"/>
<evidence type="ECO:0000313" key="2">
    <source>
        <dbReference type="Proteomes" id="UP001501444"/>
    </source>
</evidence>
<name>A0ABN3I0D8_9ACTN</name>
<gene>
    <name evidence="1" type="ORF">GCM10010170_104650</name>
</gene>
<reference evidence="1 2" key="1">
    <citation type="journal article" date="2019" name="Int. J. Syst. Evol. Microbiol.">
        <title>The Global Catalogue of Microorganisms (GCM) 10K type strain sequencing project: providing services to taxonomists for standard genome sequencing and annotation.</title>
        <authorList>
            <consortium name="The Broad Institute Genomics Platform"/>
            <consortium name="The Broad Institute Genome Sequencing Center for Infectious Disease"/>
            <person name="Wu L."/>
            <person name="Ma J."/>
        </authorList>
    </citation>
    <scope>NUCLEOTIDE SEQUENCE [LARGE SCALE GENOMIC DNA]</scope>
    <source>
        <strain evidence="1 2">JCM 3272</strain>
    </source>
</reference>
<comment type="caution">
    <text evidence="1">The sequence shown here is derived from an EMBL/GenBank/DDBJ whole genome shotgun (WGS) entry which is preliminary data.</text>
</comment>
<protein>
    <submittedName>
        <fullName evidence="1">Uncharacterized protein</fullName>
    </submittedName>
</protein>
<organism evidence="1 2">
    <name type="scientific">Dactylosporangium salmoneum</name>
    <dbReference type="NCBI Taxonomy" id="53361"/>
    <lineage>
        <taxon>Bacteria</taxon>
        <taxon>Bacillati</taxon>
        <taxon>Actinomycetota</taxon>
        <taxon>Actinomycetes</taxon>
        <taxon>Micromonosporales</taxon>
        <taxon>Micromonosporaceae</taxon>
        <taxon>Dactylosporangium</taxon>
    </lineage>
</organism>
<evidence type="ECO:0000313" key="1">
    <source>
        <dbReference type="EMBL" id="GAA2392075.1"/>
    </source>
</evidence>
<keyword evidence="2" id="KW-1185">Reference proteome</keyword>
<dbReference type="EMBL" id="BAAARV010000125">
    <property type="protein sequence ID" value="GAA2392075.1"/>
    <property type="molecule type" value="Genomic_DNA"/>
</dbReference>
<sequence>MTRPAWVVHCADLVQHHEWSLETKLFDVIEAAVHVDGRQHVLLLDSVDECKARAGTLAGILERRLPKLIGAGLRVVASCRSGELSAAVRNLFQRLGGDPALVELQPLRASDVWRYAETHSLDGGEFLRQVRAARAESLAVIPQTLELLCAAASFDVTLFERRVDLYEFGVSKLLELPLRDNEPSEGGRARAPRSLWLAAERAAALTLLTGASGLWTAPTSAERGIVHYQEVTGGEPDGTGSVIEVVAADAQAALAGPLFAPAGPDVRTVVHRSFGAYLTARFLQRRQLSAPQLQSLLVGSAAGRAIVPQLRETAAWLIALDPGCYQWLVEADPLTLVRYNLVPDDSGTRRVVVATLLAQAHEYQHLLRLDDRFGSLVHPDLAAQLAPDLRRAGPASGLALAVLADSYVPGLEAALLSICLDPARPLWDRQRSLMILADQQADEQLLAVIEHSDVFLAGDQDDQLLGALLDQTWPRLMSTADMLARLVPSARLRGGAYGLFLHEVADRLAEEELPTALIWVERLFGIDKDGRQTSDPDPAVQGSLPGVVEDVCTRAAATRNDEYRQVLARLFRTRIATGDDEPPFRLDDTDRDWRRGLVLEMLRADNVDAALGAMLGFARDSAGVPLLDDDDFAWACSTAMHHVDHPARGAWHVLATRLYNPAAAAHDDIAWQYEGTPLWSGLEGHFYVHVESPLADILRRAHARRSRNDEQVLATARDGYVQQMQARLTQLATEPESYWIVDRLLDVDVARGEYRDRLADDLSKLPGFMLLSDTDQQRIDEAAWQYVSTADVVNLPKHRNATTIYHPLIAAYRAVARWHRLDPQRLAELPVRQWAACAEAIFTYPAHVTDHDADGQVKADLLTQAATRAPAALADVVNHLLTTFTAENQPLRWLRELAPVMNSQLADALAAHLDGQPHLVNHAEVLDLLLSRNDQRGIDWCTRQLDGVPDVNAGVITANAMLRHVPEQGLPLVVAVLHRAPSIGREIALALGQHLRHRALTVIGYDDAVADLYEWLAVQFPPQEAPEDRHTGLVSPQRQLELWRDELLHTLVQRGTASSLAALEQLQHRQPQLPLDRAVLLAREVTRQQTWTPPALVHLHQLLQDRRRRLVTDAADLQAAVLEALETIGGWLTGETPQAFALWNVTKVPGEPKDENSISDWYCHGLRLLLKSSGVVINREVEARRKPGAGIGERHDIRVEATDSTGHTICVVIEVKGCWNDSTTTNLTEQLVGQYLKPAGHTHGVYLVACFPPEQVGGDKRSKVARHSIAALIEGLTGQAQQLPLPFDVAVVVHDIALPG</sequence>
<dbReference type="Proteomes" id="UP001501444">
    <property type="component" value="Unassembled WGS sequence"/>
</dbReference>
<accession>A0ABN3I0D8</accession>